<evidence type="ECO:0000313" key="11">
    <source>
        <dbReference type="EMBL" id="OAB35947.1"/>
    </source>
</evidence>
<evidence type="ECO:0000313" key="12">
    <source>
        <dbReference type="Proteomes" id="UP000076967"/>
    </source>
</evidence>
<keyword evidence="4" id="KW-0378">Hydrolase</keyword>
<dbReference type="AlphaFoldDB" id="A0A168F7W8"/>
<dbReference type="SMART" id="SM00631">
    <property type="entry name" value="Zn_pept"/>
    <property type="match status" value="1"/>
</dbReference>
<evidence type="ECO:0000256" key="8">
    <source>
        <dbReference type="SAM" id="MobiDB-lite"/>
    </source>
</evidence>
<dbReference type="EMBL" id="LVJH01000058">
    <property type="protein sequence ID" value="OAB35947.1"/>
    <property type="molecule type" value="Genomic_DNA"/>
</dbReference>
<proteinExistence type="inferred from homology"/>
<comment type="caution">
    <text evidence="11">The sequence shown here is derived from an EMBL/GenBank/DDBJ whole genome shotgun (WGS) entry which is preliminary data.</text>
</comment>
<evidence type="ECO:0000256" key="1">
    <source>
        <dbReference type="ARBA" id="ARBA00001947"/>
    </source>
</evidence>
<dbReference type="PANTHER" id="PTHR11705:SF143">
    <property type="entry name" value="SLL0236 PROTEIN"/>
    <property type="match status" value="1"/>
</dbReference>
<dbReference type="STRING" id="494026.PGLA_21205"/>
<dbReference type="GO" id="GO:0005615">
    <property type="term" value="C:extracellular space"/>
    <property type="evidence" value="ECO:0007669"/>
    <property type="project" value="TreeGrafter"/>
</dbReference>
<comment type="similarity">
    <text evidence="2 7">Belongs to the peptidase M14 family.</text>
</comment>
<accession>A0A168F7W8</accession>
<name>A0A168F7W8_9BACL</name>
<sequence>MFRSTTNLATHCTRIQSTILVLCLLITSLIPAPFTASAAAYPSNIVVPKQIYTYEVMTRNIQTLATQYPDLIRYSSAGKSEYNRDLWVMEVGHGPVNVLLNGSHHAREWISTILLMEMTENIAISYRTDAKWGNYQIRDLLDHVTFQIIPMVNPDGVTLQQKGLSAFPKQDHAALLKMNGGSHNFKRWKANAKGIDLNRSYPADWENIKYASPAPNYMNYKGKKPLAAKETQTMVQLATALKPAIAVSYHTSGEILYWNFKTPAKNLKRDQSFARAYANKTGYNMVKPVAQPSGGGFTDWFIENFGQPGLTPELSPHVGERNVPLSHWDRIWKLHKTDPWLIGTTAVQIETDKLQAKEASGWIELTKTTTSYKWPKLDSLTSAKLPIGNYEITRSKGTWLEIKSLAGLCYWISDLNGRKLSAEEVAELLNPPKKPEEVTVPEEPVPPIVNPEIPDQPKTEGENPPAEVEGSVPVPGDIGT</sequence>
<dbReference type="Proteomes" id="UP000076967">
    <property type="component" value="Unassembled WGS sequence"/>
</dbReference>
<evidence type="ECO:0000256" key="5">
    <source>
        <dbReference type="ARBA" id="ARBA00022833"/>
    </source>
</evidence>
<dbReference type="GO" id="GO:0008270">
    <property type="term" value="F:zinc ion binding"/>
    <property type="evidence" value="ECO:0007669"/>
    <property type="project" value="InterPro"/>
</dbReference>
<dbReference type="Pfam" id="PF00246">
    <property type="entry name" value="Peptidase_M14"/>
    <property type="match status" value="1"/>
</dbReference>
<feature type="region of interest" description="Disordered" evidence="8">
    <location>
        <begin position="431"/>
        <end position="480"/>
    </location>
</feature>
<feature type="signal peptide" evidence="9">
    <location>
        <begin position="1"/>
        <end position="38"/>
    </location>
</feature>
<dbReference type="InterPro" id="IPR000834">
    <property type="entry name" value="Peptidase_M14"/>
</dbReference>
<dbReference type="SUPFAM" id="SSF53187">
    <property type="entry name" value="Zn-dependent exopeptidases"/>
    <property type="match status" value="1"/>
</dbReference>
<dbReference type="OrthoDB" id="9802862at2"/>
<feature type="chain" id="PRO_5007896821" description="Peptidase M14 domain-containing protein" evidence="9">
    <location>
        <begin position="39"/>
        <end position="480"/>
    </location>
</feature>
<evidence type="ECO:0000259" key="10">
    <source>
        <dbReference type="PROSITE" id="PS52035"/>
    </source>
</evidence>
<dbReference type="GO" id="GO:0006508">
    <property type="term" value="P:proteolysis"/>
    <property type="evidence" value="ECO:0007669"/>
    <property type="project" value="UniProtKB-KW"/>
</dbReference>
<evidence type="ECO:0000256" key="7">
    <source>
        <dbReference type="PROSITE-ProRule" id="PRU01379"/>
    </source>
</evidence>
<keyword evidence="5" id="KW-0862">Zinc</keyword>
<keyword evidence="9" id="KW-0732">Signal</keyword>
<evidence type="ECO:0000256" key="6">
    <source>
        <dbReference type="ARBA" id="ARBA00023049"/>
    </source>
</evidence>
<comment type="cofactor">
    <cofactor evidence="1">
        <name>Zn(2+)</name>
        <dbReference type="ChEBI" id="CHEBI:29105"/>
    </cofactor>
</comment>
<keyword evidence="12" id="KW-1185">Reference proteome</keyword>
<dbReference type="GO" id="GO:0004181">
    <property type="term" value="F:metallocarboxypeptidase activity"/>
    <property type="evidence" value="ECO:0007669"/>
    <property type="project" value="InterPro"/>
</dbReference>
<reference evidence="11 12" key="1">
    <citation type="submission" date="2016-03" db="EMBL/GenBank/DDBJ databases">
        <title>Draft genome sequence of Paenibacillus glacialis DSM 22343.</title>
        <authorList>
            <person name="Shin S.-K."/>
            <person name="Yi H."/>
        </authorList>
    </citation>
    <scope>NUCLEOTIDE SEQUENCE [LARGE SCALE GENOMIC DNA]</scope>
    <source>
        <strain evidence="11 12">DSM 22343</strain>
    </source>
</reference>
<dbReference type="Gene3D" id="3.40.630.10">
    <property type="entry name" value="Zn peptidases"/>
    <property type="match status" value="1"/>
</dbReference>
<organism evidence="11 12">
    <name type="scientific">Paenibacillus glacialis</name>
    <dbReference type="NCBI Taxonomy" id="494026"/>
    <lineage>
        <taxon>Bacteria</taxon>
        <taxon>Bacillati</taxon>
        <taxon>Bacillota</taxon>
        <taxon>Bacilli</taxon>
        <taxon>Bacillales</taxon>
        <taxon>Paenibacillaceae</taxon>
        <taxon>Paenibacillus</taxon>
    </lineage>
</organism>
<protein>
    <recommendedName>
        <fullName evidence="10">Peptidase M14 domain-containing protein</fullName>
    </recommendedName>
</protein>
<evidence type="ECO:0000256" key="2">
    <source>
        <dbReference type="ARBA" id="ARBA00005988"/>
    </source>
</evidence>
<evidence type="ECO:0000256" key="9">
    <source>
        <dbReference type="SAM" id="SignalP"/>
    </source>
</evidence>
<evidence type="ECO:0000256" key="4">
    <source>
        <dbReference type="ARBA" id="ARBA00022801"/>
    </source>
</evidence>
<feature type="active site" description="Proton donor/acceptor" evidence="7">
    <location>
        <position position="313"/>
    </location>
</feature>
<feature type="domain" description="Peptidase M14" evidence="10">
    <location>
        <begin position="50"/>
        <end position="342"/>
    </location>
</feature>
<gene>
    <name evidence="11" type="ORF">PGLA_21205</name>
</gene>
<keyword evidence="3" id="KW-0645">Protease</keyword>
<evidence type="ECO:0000256" key="3">
    <source>
        <dbReference type="ARBA" id="ARBA00022670"/>
    </source>
</evidence>
<keyword evidence="6" id="KW-0482">Metalloprotease</keyword>
<dbReference type="PROSITE" id="PS52035">
    <property type="entry name" value="PEPTIDASE_M14"/>
    <property type="match status" value="1"/>
</dbReference>
<dbReference type="PANTHER" id="PTHR11705">
    <property type="entry name" value="PROTEASE FAMILY M14 CARBOXYPEPTIDASE A,B"/>
    <property type="match status" value="1"/>
</dbReference>
<dbReference type="RefSeq" id="WP_068536729.1">
    <property type="nucleotide sequence ID" value="NZ_LVJH01000058.1"/>
</dbReference>